<proteinExistence type="predicted"/>
<protein>
    <recommendedName>
        <fullName evidence="1">SIN1-type PH domain-containing protein</fullName>
    </recommendedName>
</protein>
<keyword evidence="3" id="KW-1185">Reference proteome</keyword>
<dbReference type="InterPro" id="IPR031313">
    <property type="entry name" value="Sin1_PH_dom"/>
</dbReference>
<evidence type="ECO:0000259" key="1">
    <source>
        <dbReference type="Pfam" id="PF16979"/>
    </source>
</evidence>
<evidence type="ECO:0000313" key="2">
    <source>
        <dbReference type="EMBL" id="OMJ90553.1"/>
    </source>
</evidence>
<dbReference type="PANTHER" id="PTHR13335:SF1">
    <property type="entry name" value="TARGET OF RAPAMYCIN COMPLEX 2 SUBUNIT MAPKAP1"/>
    <property type="match status" value="1"/>
</dbReference>
<gene>
    <name evidence="2" type="ORF">SteCoe_7046</name>
</gene>
<feature type="domain" description="SIN1-type PH" evidence="1">
    <location>
        <begin position="360"/>
        <end position="483"/>
    </location>
</feature>
<dbReference type="InterPro" id="IPR008828">
    <property type="entry name" value="Sin1/Avo1"/>
</dbReference>
<dbReference type="GO" id="GO:0038203">
    <property type="term" value="P:TORC2 signaling"/>
    <property type="evidence" value="ECO:0007669"/>
    <property type="project" value="TreeGrafter"/>
</dbReference>
<dbReference type="OrthoDB" id="313535at2759"/>
<name>A0A1R2CNF7_9CILI</name>
<dbReference type="Proteomes" id="UP000187209">
    <property type="component" value="Unassembled WGS sequence"/>
</dbReference>
<dbReference type="GO" id="GO:0005546">
    <property type="term" value="F:phosphatidylinositol-4,5-bisphosphate binding"/>
    <property type="evidence" value="ECO:0007669"/>
    <property type="project" value="TreeGrafter"/>
</dbReference>
<dbReference type="AlphaFoldDB" id="A0A1R2CNF7"/>
<dbReference type="GO" id="GO:0031932">
    <property type="term" value="C:TORC2 complex"/>
    <property type="evidence" value="ECO:0007669"/>
    <property type="project" value="InterPro"/>
</dbReference>
<sequence>MEFSETFELNDLLILSPGARSRRASAQDTKSSLALLEVMMNDGLELGETSSYSPQEFLPQELSSHYSDYYTEHIEITKDDIKSQDLGPAELQVTKDENYRETYAQSLYKISNLTESLKSDFTVKTPQGIPITIYLFATQDKMKLLVPKKTNVEQLVPRVISAYLRDEKFKSKPLPCGPIAEAYEIRMFDEANNIPESELVIEKSLKIRDLDTDFLRFCVKSGYSDISKIQLPIIRGEQIKGKIIKVYYNKICNLVKISEDSTVQDILEGLADRYGYLNPEEFEFKLVVIAEELTEQECDISLDLKISSLVNDELKLYRKKYKDTPVHEEGVRKTVYILKPEDEMRFDPQRSYMAQAQASAYKEYEVIKTNSRGKRQKRILGINQLYLFNMTVSEAKKLNRGKALDEGDKNILKRKIKSWLEDNAHHPEIPIESIIRVEQDLKKLTNFYIDYDEGKVKKKRMYETEKASIAVEIVSKIWKLMSMNKREGK</sequence>
<accession>A0A1R2CNF7</accession>
<dbReference type="EMBL" id="MPUH01000100">
    <property type="protein sequence ID" value="OMJ90553.1"/>
    <property type="molecule type" value="Genomic_DNA"/>
</dbReference>
<organism evidence="2 3">
    <name type="scientific">Stentor coeruleus</name>
    <dbReference type="NCBI Taxonomy" id="5963"/>
    <lineage>
        <taxon>Eukaryota</taxon>
        <taxon>Sar</taxon>
        <taxon>Alveolata</taxon>
        <taxon>Ciliophora</taxon>
        <taxon>Postciliodesmatophora</taxon>
        <taxon>Heterotrichea</taxon>
        <taxon>Heterotrichida</taxon>
        <taxon>Stentoridae</taxon>
        <taxon>Stentor</taxon>
    </lineage>
</organism>
<dbReference type="PANTHER" id="PTHR13335">
    <property type="entry name" value="TARGET OF RAPAMYCIN COMPLEX 2 SUBUNIT MAPKAP1"/>
    <property type="match status" value="1"/>
</dbReference>
<comment type="caution">
    <text evidence="2">The sequence shown here is derived from an EMBL/GenBank/DDBJ whole genome shotgun (WGS) entry which is preliminary data.</text>
</comment>
<dbReference type="Pfam" id="PF16979">
    <property type="entry name" value="SIN1_PH"/>
    <property type="match status" value="1"/>
</dbReference>
<dbReference type="GO" id="GO:0005737">
    <property type="term" value="C:cytoplasm"/>
    <property type="evidence" value="ECO:0007669"/>
    <property type="project" value="TreeGrafter"/>
</dbReference>
<reference evidence="2 3" key="1">
    <citation type="submission" date="2016-11" db="EMBL/GenBank/DDBJ databases">
        <title>The macronuclear genome of Stentor coeruleus: a giant cell with tiny introns.</title>
        <authorList>
            <person name="Slabodnick M."/>
            <person name="Ruby J.G."/>
            <person name="Reiff S.B."/>
            <person name="Swart E.C."/>
            <person name="Gosai S."/>
            <person name="Prabakaran S."/>
            <person name="Witkowska E."/>
            <person name="Larue G.E."/>
            <person name="Fisher S."/>
            <person name="Freeman R.M."/>
            <person name="Gunawardena J."/>
            <person name="Chu W."/>
            <person name="Stover N.A."/>
            <person name="Gregory B.D."/>
            <person name="Nowacki M."/>
            <person name="Derisi J."/>
            <person name="Roy S.W."/>
            <person name="Marshall W.F."/>
            <person name="Sood P."/>
        </authorList>
    </citation>
    <scope>NUCLEOTIDE SEQUENCE [LARGE SCALE GENOMIC DNA]</scope>
    <source>
        <strain evidence="2">WM001</strain>
    </source>
</reference>
<dbReference type="GO" id="GO:0005886">
    <property type="term" value="C:plasma membrane"/>
    <property type="evidence" value="ECO:0007669"/>
    <property type="project" value="TreeGrafter"/>
</dbReference>
<evidence type="ECO:0000313" key="3">
    <source>
        <dbReference type="Proteomes" id="UP000187209"/>
    </source>
</evidence>